<feature type="compositionally biased region" description="Low complexity" evidence="1">
    <location>
        <begin position="460"/>
        <end position="470"/>
    </location>
</feature>
<dbReference type="InterPro" id="IPR012292">
    <property type="entry name" value="Globin/Proto"/>
</dbReference>
<dbReference type="Gene3D" id="1.10.490.10">
    <property type="entry name" value="Globins"/>
    <property type="match status" value="1"/>
</dbReference>
<protein>
    <submittedName>
        <fullName evidence="2">Uncharacterized protein</fullName>
    </submittedName>
</protein>
<dbReference type="AlphaFoldDB" id="A0AAU9JC25"/>
<name>A0AAU9JC25_9CILI</name>
<keyword evidence="3" id="KW-1185">Reference proteome</keyword>
<feature type="region of interest" description="Disordered" evidence="1">
    <location>
        <begin position="428"/>
        <end position="484"/>
    </location>
</feature>
<dbReference type="InterPro" id="IPR009050">
    <property type="entry name" value="Globin-like_sf"/>
</dbReference>
<dbReference type="GO" id="GO:0019825">
    <property type="term" value="F:oxygen binding"/>
    <property type="evidence" value="ECO:0007669"/>
    <property type="project" value="InterPro"/>
</dbReference>
<comment type="caution">
    <text evidence="2">The sequence shown here is derived from an EMBL/GenBank/DDBJ whole genome shotgun (WGS) entry which is preliminary data.</text>
</comment>
<dbReference type="EMBL" id="CAJZBQ010000022">
    <property type="protein sequence ID" value="CAG9319258.1"/>
    <property type="molecule type" value="Genomic_DNA"/>
</dbReference>
<evidence type="ECO:0000313" key="2">
    <source>
        <dbReference type="EMBL" id="CAG9319258.1"/>
    </source>
</evidence>
<evidence type="ECO:0000256" key="1">
    <source>
        <dbReference type="SAM" id="MobiDB-lite"/>
    </source>
</evidence>
<dbReference type="Proteomes" id="UP001162131">
    <property type="component" value="Unassembled WGS sequence"/>
</dbReference>
<evidence type="ECO:0000313" key="3">
    <source>
        <dbReference type="Proteomes" id="UP001162131"/>
    </source>
</evidence>
<accession>A0AAU9JC25</accession>
<dbReference type="SUPFAM" id="SSF46458">
    <property type="entry name" value="Globin-like"/>
    <property type="match status" value="1"/>
</dbReference>
<dbReference type="GO" id="GO:0020037">
    <property type="term" value="F:heme binding"/>
    <property type="evidence" value="ECO:0007669"/>
    <property type="project" value="InterPro"/>
</dbReference>
<sequence length="701" mass="81444">MQVSGILEDLKDYHKNAMERDEITNFREDLLSLIHDSYKKGYLRGVGKHNISVSDFTQNNYVTKINSLLPKQSQIIRFNIFSLLAKMNSGQKININIPLTLIRNDESSSSYLVQTLPDGSVQSKPLINKSEFFNCIKNKEDGEYPSFVYRVHNKDTILAFSGESAEEIWNSFDGQAIMQRYIQCRSNPVSIIRVLWKKDLKNRYFSIVNKNKYSNSWVQNRTRYKKGINNRNKSFSNLSDFKYTNMLLPTTQSINNPFKLKKKSGSCSKLPRLSKSFLSIPKHECDAEPKGFSLSQSFSEIPKDEKDTDSNRNPESITRVHIFQEESNKDLIINTNDSESCYAVETFMKIPEVDAMINQIITFLTTDIFPHQTLKGIVCDFIQSKKNGWVFLGCREQLIDFKFSLGIEKAIRPQKKLDFSRRSHSVGSTSRFTDVETEHRISRQETKKANIEEDKPINTPLPFKFKPQQQSKKEKQHPSDDNDFVERVSKVNERLGQINTQKPPACLKDFKQDSIKYYQKRNPRSDSMISPQCPVFNSYTRKPTKSMILSGLDEKSIACAQRALRDAIDNFDEMAMNMQISKIKKQNLVEKYGGVTFWNQLIVSLYNKILSNDTLNRYFKNTRMGDFEMIVSGMFKIFNGRISLEFRRAVRKNHQGRGITEKEFWFYVDIYESTLKEFNIDEEDQKSIMSQLRSMKGLIVR</sequence>
<proteinExistence type="predicted"/>
<reference evidence="2" key="1">
    <citation type="submission" date="2021-09" db="EMBL/GenBank/DDBJ databases">
        <authorList>
            <consortium name="AG Swart"/>
            <person name="Singh M."/>
            <person name="Singh A."/>
            <person name="Seah K."/>
            <person name="Emmerich C."/>
        </authorList>
    </citation>
    <scope>NUCLEOTIDE SEQUENCE</scope>
    <source>
        <strain evidence="2">ATCC30299</strain>
    </source>
</reference>
<organism evidence="2 3">
    <name type="scientific">Blepharisma stoltei</name>
    <dbReference type="NCBI Taxonomy" id="1481888"/>
    <lineage>
        <taxon>Eukaryota</taxon>
        <taxon>Sar</taxon>
        <taxon>Alveolata</taxon>
        <taxon>Ciliophora</taxon>
        <taxon>Postciliodesmatophora</taxon>
        <taxon>Heterotrichea</taxon>
        <taxon>Heterotrichida</taxon>
        <taxon>Blepharismidae</taxon>
        <taxon>Blepharisma</taxon>
    </lineage>
</organism>
<feature type="compositionally biased region" description="Basic and acidic residues" evidence="1">
    <location>
        <begin position="471"/>
        <end position="484"/>
    </location>
</feature>
<feature type="compositionally biased region" description="Basic and acidic residues" evidence="1">
    <location>
        <begin position="433"/>
        <end position="456"/>
    </location>
</feature>
<gene>
    <name evidence="2" type="ORF">BSTOLATCC_MIC23466</name>
</gene>